<evidence type="ECO:0000259" key="1">
    <source>
        <dbReference type="Pfam" id="PF20241"/>
    </source>
</evidence>
<dbReference type="EMBL" id="RWGY01000004">
    <property type="protein sequence ID" value="TVU46869.1"/>
    <property type="molecule type" value="Genomic_DNA"/>
</dbReference>
<feature type="non-terminal residue" evidence="2">
    <location>
        <position position="301"/>
    </location>
</feature>
<feature type="non-terminal residue" evidence="2">
    <location>
        <position position="1"/>
    </location>
</feature>
<evidence type="ECO:0000313" key="3">
    <source>
        <dbReference type="Proteomes" id="UP000324897"/>
    </source>
</evidence>
<sequence length="301" mass="33277">MAAATDYDDAPTDQQLLAYAEIPKFGKEMAEVFAVRVPAAAGGNRPPPCGWISRPRRPLRFGLHLHQEPYGRRHFPASLRQPGATHSIDPSSISFPHRNESIRLRNQSVTSCLPTHHMSSRHMLLSSSLSVFMMATKKPHCKKKEIFCDTCGDFPIYKCNKAIVETVETAYGPADVTYAIVTNSVQGQVSVKLSRWEGEGRTSILGSIVARSKLFNVGCVLFYNEHDKDIVCAGSEELIPLARHALAVPLKIEMDLQCDSGDKIVRGALEINPATEGQHIEHLIGMNGAEIEVKISWTEYP</sequence>
<dbReference type="Proteomes" id="UP000324897">
    <property type="component" value="Chromosome 5"/>
</dbReference>
<dbReference type="AlphaFoldDB" id="A0A5J9WF09"/>
<keyword evidence="3" id="KW-1185">Reference proteome</keyword>
<dbReference type="PANTHER" id="PTHR33065:SF184">
    <property type="entry name" value="DUF6598 DOMAIN-CONTAINING PROTEIN"/>
    <property type="match status" value="1"/>
</dbReference>
<feature type="domain" description="DUF6598" evidence="1">
    <location>
        <begin position="129"/>
        <end position="294"/>
    </location>
</feature>
<dbReference type="Pfam" id="PF20241">
    <property type="entry name" value="DUF6598"/>
    <property type="match status" value="1"/>
</dbReference>
<name>A0A5J9WF09_9POAL</name>
<dbReference type="InterPro" id="IPR046533">
    <property type="entry name" value="DUF6598"/>
</dbReference>
<dbReference type="Gramene" id="TVU46869">
    <property type="protein sequence ID" value="TVU46869"/>
    <property type="gene ID" value="EJB05_06441"/>
</dbReference>
<reference evidence="2 3" key="1">
    <citation type="journal article" date="2019" name="Sci. Rep.">
        <title>A high-quality genome of Eragrostis curvula grass provides insights into Poaceae evolution and supports new strategies to enhance forage quality.</title>
        <authorList>
            <person name="Carballo J."/>
            <person name="Santos B.A.C.M."/>
            <person name="Zappacosta D."/>
            <person name="Garbus I."/>
            <person name="Selva J.P."/>
            <person name="Gallo C.A."/>
            <person name="Diaz A."/>
            <person name="Albertini E."/>
            <person name="Caccamo M."/>
            <person name="Echenique V."/>
        </authorList>
    </citation>
    <scope>NUCLEOTIDE SEQUENCE [LARGE SCALE GENOMIC DNA]</scope>
    <source>
        <strain evidence="3">cv. Victoria</strain>
        <tissue evidence="2">Leaf</tissue>
    </source>
</reference>
<proteinExistence type="predicted"/>
<protein>
    <recommendedName>
        <fullName evidence="1">DUF6598 domain-containing protein</fullName>
    </recommendedName>
</protein>
<organism evidence="2 3">
    <name type="scientific">Eragrostis curvula</name>
    <name type="common">weeping love grass</name>
    <dbReference type="NCBI Taxonomy" id="38414"/>
    <lineage>
        <taxon>Eukaryota</taxon>
        <taxon>Viridiplantae</taxon>
        <taxon>Streptophyta</taxon>
        <taxon>Embryophyta</taxon>
        <taxon>Tracheophyta</taxon>
        <taxon>Spermatophyta</taxon>
        <taxon>Magnoliopsida</taxon>
        <taxon>Liliopsida</taxon>
        <taxon>Poales</taxon>
        <taxon>Poaceae</taxon>
        <taxon>PACMAD clade</taxon>
        <taxon>Chloridoideae</taxon>
        <taxon>Eragrostideae</taxon>
        <taxon>Eragrostidinae</taxon>
        <taxon>Eragrostis</taxon>
    </lineage>
</organism>
<accession>A0A5J9WF09</accession>
<comment type="caution">
    <text evidence="2">The sequence shown here is derived from an EMBL/GenBank/DDBJ whole genome shotgun (WGS) entry which is preliminary data.</text>
</comment>
<evidence type="ECO:0000313" key="2">
    <source>
        <dbReference type="EMBL" id="TVU46869.1"/>
    </source>
</evidence>
<gene>
    <name evidence="2" type="ORF">EJB05_06441</name>
</gene>
<dbReference type="PANTHER" id="PTHR33065">
    <property type="entry name" value="OS07G0486400 PROTEIN"/>
    <property type="match status" value="1"/>
</dbReference>
<dbReference type="OrthoDB" id="696303at2759"/>